<dbReference type="EMBL" id="LLXI01003250">
    <property type="protein sequence ID" value="PKY58904.1"/>
    <property type="molecule type" value="Genomic_DNA"/>
</dbReference>
<keyword evidence="2" id="KW-1185">Reference proteome</keyword>
<name>A0A2I1HJ58_9GLOM</name>
<sequence>MEKGRDKTHNEYENLEKVLCNKYVSLKDFSSGDPVSSDDEYEDLEKTWRILKKFLEGVIEESSIQSELNNGESLFEIDRDAKNLLNKMSQTKMKTI</sequence>
<evidence type="ECO:0000313" key="1">
    <source>
        <dbReference type="EMBL" id="PKY58904.1"/>
    </source>
</evidence>
<dbReference type="AlphaFoldDB" id="A0A2I1HJ58"/>
<evidence type="ECO:0000313" key="2">
    <source>
        <dbReference type="Proteomes" id="UP000234323"/>
    </source>
</evidence>
<protein>
    <submittedName>
        <fullName evidence="1">Uncharacterized protein</fullName>
    </submittedName>
</protein>
<dbReference type="Proteomes" id="UP000234323">
    <property type="component" value="Unassembled WGS sequence"/>
</dbReference>
<comment type="caution">
    <text evidence="1">The sequence shown here is derived from an EMBL/GenBank/DDBJ whole genome shotgun (WGS) entry which is preliminary data.</text>
</comment>
<organism evidence="1 2">
    <name type="scientific">Rhizophagus irregularis</name>
    <dbReference type="NCBI Taxonomy" id="588596"/>
    <lineage>
        <taxon>Eukaryota</taxon>
        <taxon>Fungi</taxon>
        <taxon>Fungi incertae sedis</taxon>
        <taxon>Mucoromycota</taxon>
        <taxon>Glomeromycotina</taxon>
        <taxon>Glomeromycetes</taxon>
        <taxon>Glomerales</taxon>
        <taxon>Glomeraceae</taxon>
        <taxon>Rhizophagus</taxon>
    </lineage>
</organism>
<accession>A0A2I1HJ58</accession>
<reference evidence="1 2" key="1">
    <citation type="submission" date="2015-10" db="EMBL/GenBank/DDBJ databases">
        <title>Genome analyses suggest a sexual origin of heterokaryosis in a supposedly ancient asexual fungus.</title>
        <authorList>
            <person name="Ropars J."/>
            <person name="Sedzielewska K."/>
            <person name="Noel J."/>
            <person name="Charron P."/>
            <person name="Farinelli L."/>
            <person name="Marton T."/>
            <person name="Kruger M."/>
            <person name="Pelin A."/>
            <person name="Brachmann A."/>
            <person name="Corradi N."/>
        </authorList>
    </citation>
    <scope>NUCLEOTIDE SEQUENCE [LARGE SCALE GENOMIC DNA]</scope>
    <source>
        <strain evidence="1 2">A4</strain>
    </source>
</reference>
<gene>
    <name evidence="1" type="ORF">RhiirA4_481213</name>
</gene>
<proteinExistence type="predicted"/>